<dbReference type="GO" id="GO:0005759">
    <property type="term" value="C:mitochondrial matrix"/>
    <property type="evidence" value="ECO:0007669"/>
    <property type="project" value="TreeGrafter"/>
</dbReference>
<comment type="caution">
    <text evidence="18">The sequence shown here is derived from an EMBL/GenBank/DDBJ whole genome shotgun (WGS) entry which is preliminary data.</text>
</comment>
<comment type="similarity">
    <text evidence="4 15">Belongs to the acetyltransferase family.</text>
</comment>
<keyword evidence="9" id="KW-0809">Transit peptide</keyword>
<keyword evidence="8 15" id="KW-0808">Transferase</keyword>
<comment type="catalytic activity">
    <reaction evidence="14 15">
        <text>L-glutamate + acetyl-CoA = N-acetyl-L-glutamate + CoA + H(+)</text>
        <dbReference type="Rhea" id="RHEA:24292"/>
        <dbReference type="ChEBI" id="CHEBI:15378"/>
        <dbReference type="ChEBI" id="CHEBI:29985"/>
        <dbReference type="ChEBI" id="CHEBI:44337"/>
        <dbReference type="ChEBI" id="CHEBI:57287"/>
        <dbReference type="ChEBI" id="CHEBI:57288"/>
        <dbReference type="EC" id="2.3.1.1"/>
    </reaction>
</comment>
<evidence type="ECO:0000256" key="11">
    <source>
        <dbReference type="ARBA" id="ARBA00023315"/>
    </source>
</evidence>
<evidence type="ECO:0000313" key="19">
    <source>
        <dbReference type="Proteomes" id="UP000033647"/>
    </source>
</evidence>
<reference evidence="18 19" key="1">
    <citation type="submission" date="2015-03" db="EMBL/GenBank/DDBJ databases">
        <title>RNA-seq based gene annotation and comparative genomics of four Zymoseptoria species reveal species-specific pathogenicity related genes and transposable element activity.</title>
        <authorList>
            <person name="Grandaubert J."/>
            <person name="Bhattacharyya A."/>
            <person name="Stukenbrock E.H."/>
        </authorList>
    </citation>
    <scope>NUCLEOTIDE SEQUENCE [LARGE SCALE GENOMIC DNA]</scope>
    <source>
        <strain evidence="18 19">Zb18110</strain>
    </source>
</reference>
<evidence type="ECO:0000256" key="2">
    <source>
        <dbReference type="ARBA" id="ARBA00004173"/>
    </source>
</evidence>
<dbReference type="Gene3D" id="3.40.630.30">
    <property type="match status" value="1"/>
</dbReference>
<dbReference type="InterPro" id="IPR011190">
    <property type="entry name" value="GlcNAc_Synth_fun"/>
</dbReference>
<comment type="pathway">
    <text evidence="3 15">Amino-acid biosynthesis; L-arginine biosynthesis; N(2)-acetyl-L-ornithine from L-glutamate: step 1/4.</text>
</comment>
<protein>
    <recommendedName>
        <fullName evidence="6 15">Amino-acid acetyltransferase, mitochondrial</fullName>
        <ecNumber evidence="5 15">2.3.1.1</ecNumber>
    </recommendedName>
    <alternativeName>
        <fullName evidence="12 15">Glutamate N-acetyltransferase</fullName>
    </alternativeName>
    <alternativeName>
        <fullName evidence="13 15">N-acetylglutamate synthase</fullName>
    </alternativeName>
</protein>
<evidence type="ECO:0000256" key="15">
    <source>
        <dbReference type="PIRNR" id="PIRNR007892"/>
    </source>
</evidence>
<organism evidence="18 19">
    <name type="scientific">Zymoseptoria brevis</name>
    <dbReference type="NCBI Taxonomy" id="1047168"/>
    <lineage>
        <taxon>Eukaryota</taxon>
        <taxon>Fungi</taxon>
        <taxon>Dikarya</taxon>
        <taxon>Ascomycota</taxon>
        <taxon>Pezizomycotina</taxon>
        <taxon>Dothideomycetes</taxon>
        <taxon>Dothideomycetidae</taxon>
        <taxon>Mycosphaerellales</taxon>
        <taxon>Mycosphaerellaceae</taxon>
        <taxon>Zymoseptoria</taxon>
    </lineage>
</organism>
<dbReference type="Proteomes" id="UP000033647">
    <property type="component" value="Unassembled WGS sequence"/>
</dbReference>
<accession>A0A0F4GYF8</accession>
<dbReference type="InterPro" id="IPR036393">
    <property type="entry name" value="AceGlu_kinase-like_sf"/>
</dbReference>
<evidence type="ECO:0000256" key="16">
    <source>
        <dbReference type="SAM" id="MobiDB-lite"/>
    </source>
</evidence>
<dbReference type="PANTHER" id="PTHR23342:SF4">
    <property type="entry name" value="AMINO-ACID ACETYLTRANSFERASE, MITOCHONDRIAL"/>
    <property type="match status" value="1"/>
</dbReference>
<dbReference type="PIRSF" id="PIRSF007892">
    <property type="entry name" value="NAGS_fungal"/>
    <property type="match status" value="1"/>
</dbReference>
<keyword evidence="11 15" id="KW-0012">Acyltransferase</keyword>
<evidence type="ECO:0000256" key="8">
    <source>
        <dbReference type="ARBA" id="ARBA00022679"/>
    </source>
</evidence>
<dbReference type="AlphaFoldDB" id="A0A0F4GYF8"/>
<comment type="function">
    <text evidence="1 15">N-acetylglutamate synthase involved in arginine biosynthesis.</text>
</comment>
<dbReference type="OrthoDB" id="5585968at2759"/>
<evidence type="ECO:0000256" key="5">
    <source>
        <dbReference type="ARBA" id="ARBA00012697"/>
    </source>
</evidence>
<dbReference type="EMBL" id="LAFY01000047">
    <property type="protein sequence ID" value="KJY02460.1"/>
    <property type="molecule type" value="Genomic_DNA"/>
</dbReference>
<dbReference type="GO" id="GO:0004042">
    <property type="term" value="F:L-glutamate N-acetyltransferase activity"/>
    <property type="evidence" value="ECO:0007669"/>
    <property type="project" value="InterPro"/>
</dbReference>
<dbReference type="InterPro" id="IPR006855">
    <property type="entry name" value="Vertebrate-like_GNAT_dom"/>
</dbReference>
<dbReference type="PANTHER" id="PTHR23342">
    <property type="entry name" value="N-ACETYLGLUTAMATE SYNTHASE"/>
    <property type="match status" value="1"/>
</dbReference>
<evidence type="ECO:0000256" key="7">
    <source>
        <dbReference type="ARBA" id="ARBA00022605"/>
    </source>
</evidence>
<evidence type="ECO:0000256" key="10">
    <source>
        <dbReference type="ARBA" id="ARBA00023128"/>
    </source>
</evidence>
<evidence type="ECO:0000256" key="13">
    <source>
        <dbReference type="ARBA" id="ARBA00033251"/>
    </source>
</evidence>
<dbReference type="GO" id="GO:0006526">
    <property type="term" value="P:L-arginine biosynthetic process"/>
    <property type="evidence" value="ECO:0007669"/>
    <property type="project" value="UniProtKB-UniPathway"/>
</dbReference>
<dbReference type="FunFam" id="3.40.630.30:FF:000049">
    <property type="entry name" value="Amino-acid acetyltransferase, mitochondrial"/>
    <property type="match status" value="1"/>
</dbReference>
<comment type="subcellular location">
    <subcellularLocation>
        <location evidence="2 15">Mitochondrion</location>
    </subcellularLocation>
</comment>
<dbReference type="STRING" id="1047168.A0A0F4GYF8"/>
<keyword evidence="10 15" id="KW-0496">Mitochondrion</keyword>
<evidence type="ECO:0000256" key="1">
    <source>
        <dbReference type="ARBA" id="ARBA00002294"/>
    </source>
</evidence>
<feature type="domain" description="N-acetyltransferase" evidence="17">
    <location>
        <begin position="484"/>
        <end position="647"/>
    </location>
</feature>
<proteinExistence type="inferred from homology"/>
<dbReference type="PROSITE" id="PS51731">
    <property type="entry name" value="GNAT_NAGS"/>
    <property type="match status" value="1"/>
</dbReference>
<dbReference type="EC" id="2.3.1.1" evidence="5 15"/>
<dbReference type="Gene3D" id="3.40.1160.10">
    <property type="entry name" value="Acetylglutamate kinase-like"/>
    <property type="match status" value="1"/>
</dbReference>
<name>A0A0F4GYF8_9PEZI</name>
<evidence type="ECO:0000256" key="3">
    <source>
        <dbReference type="ARBA" id="ARBA00004925"/>
    </source>
</evidence>
<dbReference type="Pfam" id="PF04768">
    <property type="entry name" value="NAT"/>
    <property type="match status" value="1"/>
</dbReference>
<evidence type="ECO:0000256" key="4">
    <source>
        <dbReference type="ARBA" id="ARBA00008694"/>
    </source>
</evidence>
<evidence type="ECO:0000256" key="12">
    <source>
        <dbReference type="ARBA" id="ARBA00030346"/>
    </source>
</evidence>
<evidence type="ECO:0000256" key="6">
    <source>
        <dbReference type="ARBA" id="ARBA00018802"/>
    </source>
</evidence>
<evidence type="ECO:0000256" key="14">
    <source>
        <dbReference type="ARBA" id="ARBA00048372"/>
    </source>
</evidence>
<dbReference type="UniPathway" id="UPA00068">
    <property type="reaction ID" value="UER00106"/>
</dbReference>
<dbReference type="GO" id="GO:0006592">
    <property type="term" value="P:ornithine biosynthetic process"/>
    <property type="evidence" value="ECO:0007669"/>
    <property type="project" value="TreeGrafter"/>
</dbReference>
<gene>
    <name evidence="18" type="ORF">TI39_contig50g00009</name>
</gene>
<feature type="region of interest" description="Disordered" evidence="16">
    <location>
        <begin position="76"/>
        <end position="98"/>
    </location>
</feature>
<evidence type="ECO:0000256" key="9">
    <source>
        <dbReference type="ARBA" id="ARBA00022946"/>
    </source>
</evidence>
<sequence>MTSLAAGKVISGNTKSNILKCTRRYSNHSASTGNGSGAHLARAEDTETQRDFIVNVLNVTPTRRDAKQYLARFEPPKKEPVKSKIASQDERNARHRRDQDRVDRMGVNLGGLYAPARAIANTPQFTQQEAVKEQTATAPEQQLHIALVCLRAADGIDDETLEGLAVTLSQLVKLDMRIVLVLASDNPMDEFIKTDSTPIDIKTVRNAFAKQASRICDALERHSPKGGRSVPNALEQVHEGEDLGVAIPELIADPLQRGIIPIIPSMAYTTSGKLLPVPTSEVMTGLTNFLSGLGNVSGKQKAAPSPETASLDRIIILDAIGGIPSKERGDGAHVFINLQQEFDKISQELSEYAARKNNGTASRLTVYDQHRANMDLIRRCLTLLPTSSSALIVTPNEAASASRRSTAPTLGAGTRRQKNPLIHNLLTNKPLISSSLPVSRFTQHSPSTPTRAQLSTVLRLGMPLNIVPSPPSPLGWQLPLPSGTTSLDLTTDPRIDLPRLIHLIEDSFRRKLNVPHYLSRISSRLAGLIIAGQYEGAAILTWEMPPGVTDPSRLVPYLDKFAVLQTSQGSSGVADIVFQAMVRSGFPQGVCWRSRVGNPVNKWYFERAEGSWRVEGTEWVMFWTGKGVVDDKQRWDDYVAVCRSIPASLEPARK</sequence>
<keyword evidence="7 15" id="KW-0028">Amino-acid biosynthesis</keyword>
<evidence type="ECO:0000259" key="17">
    <source>
        <dbReference type="PROSITE" id="PS51731"/>
    </source>
</evidence>
<evidence type="ECO:0000313" key="18">
    <source>
        <dbReference type="EMBL" id="KJY02460.1"/>
    </source>
</evidence>
<keyword evidence="19" id="KW-1185">Reference proteome</keyword>